<evidence type="ECO:0000313" key="2">
    <source>
        <dbReference type="Proteomes" id="UP001515683"/>
    </source>
</evidence>
<organism evidence="1 2">
    <name type="scientific">Candidatus Pantoea multigeneris</name>
    <dbReference type="NCBI Taxonomy" id="2608357"/>
    <lineage>
        <taxon>Bacteria</taxon>
        <taxon>Pseudomonadati</taxon>
        <taxon>Pseudomonadota</taxon>
        <taxon>Gammaproteobacteria</taxon>
        <taxon>Enterobacterales</taxon>
        <taxon>Erwiniaceae</taxon>
        <taxon>Pantoea</taxon>
    </lineage>
</organism>
<sequence>MNNYKELEKIVIDYNLMRMATQFKRILFPNQVVHLIPEDEIESVFKRLVAKRDAYFVSAECVCDGIVFSHQHCVLDTSAQGKISGYLSQTGHSRIYVNELAYVGDEKVIHHTLENMHEQRLIKDLDRVRYGKIDSFVAC</sequence>
<comment type="caution">
    <text evidence="1">The sequence shown here is derived from an EMBL/GenBank/DDBJ whole genome shotgun (WGS) entry which is preliminary data.</text>
</comment>
<reference evidence="1 2" key="1">
    <citation type="journal article" date="2019" name="bioRxiv">
        <title>Bacteria contribute to plant secondary compound degradation in a generalist herbivore system.</title>
        <authorList>
            <person name="Francoeur C.B."/>
            <person name="Khadempour L."/>
            <person name="Moreira-Soto R.D."/>
            <person name="Gotting K."/>
            <person name="Book A.J."/>
            <person name="Pinto-Tomas A.A."/>
            <person name="Keefover-Ring K."/>
            <person name="Currie C.R."/>
        </authorList>
    </citation>
    <scope>NUCLEOTIDE SEQUENCE [LARGE SCALE GENOMIC DNA]</scope>
    <source>
        <strain evidence="1">Acro-835</strain>
    </source>
</reference>
<dbReference type="RefSeq" id="WP_167013751.1">
    <property type="nucleotide sequence ID" value="NZ_VWXF01000002.1"/>
</dbReference>
<dbReference type="EMBL" id="VWXF01000002">
    <property type="protein sequence ID" value="NIF21674.1"/>
    <property type="molecule type" value="Genomic_DNA"/>
</dbReference>
<gene>
    <name evidence="1" type="ORF">F3J40_08710</name>
</gene>
<keyword evidence="2" id="KW-1185">Reference proteome</keyword>
<evidence type="ECO:0000313" key="1">
    <source>
        <dbReference type="EMBL" id="NIF21674.1"/>
    </source>
</evidence>
<accession>A0ABX0RDY9</accession>
<name>A0ABX0RDY9_9GAMM</name>
<proteinExistence type="predicted"/>
<protein>
    <submittedName>
        <fullName evidence="1">Uncharacterized protein</fullName>
    </submittedName>
</protein>
<dbReference type="Proteomes" id="UP001515683">
    <property type="component" value="Unassembled WGS sequence"/>
</dbReference>